<dbReference type="GO" id="GO:0000287">
    <property type="term" value="F:magnesium ion binding"/>
    <property type="evidence" value="ECO:0007669"/>
    <property type="project" value="UniProtKB-UniRule"/>
</dbReference>
<evidence type="ECO:0000256" key="6">
    <source>
        <dbReference type="ARBA" id="ARBA00022723"/>
    </source>
</evidence>
<keyword evidence="9" id="KW-0067">ATP-binding</keyword>
<evidence type="ECO:0000256" key="14">
    <source>
        <dbReference type="RuleBase" id="RU000504"/>
    </source>
</evidence>
<dbReference type="InterPro" id="IPR011037">
    <property type="entry name" value="Pyrv_Knase-like_insert_dom_sf"/>
</dbReference>
<evidence type="ECO:0000256" key="8">
    <source>
        <dbReference type="ARBA" id="ARBA00022777"/>
    </source>
</evidence>
<protein>
    <recommendedName>
        <fullName evidence="4 13">Pyruvate kinase</fullName>
        <ecNumber evidence="4 13">2.7.1.40</ecNumber>
    </recommendedName>
</protein>
<comment type="pathway">
    <text evidence="2 14">Carbohydrate degradation; glycolysis; pyruvate from D-glyceraldehyde 3-phosphate: step 5/5.</text>
</comment>
<dbReference type="GO" id="GO:0030955">
    <property type="term" value="F:potassium ion binding"/>
    <property type="evidence" value="ECO:0007669"/>
    <property type="project" value="UniProtKB-UniRule"/>
</dbReference>
<evidence type="ECO:0000313" key="16">
    <source>
        <dbReference type="EMBL" id="KEZ22298.1"/>
    </source>
</evidence>
<feature type="domain" description="Pyruvate kinase barrel" evidence="15">
    <location>
        <begin position="6"/>
        <end position="355"/>
    </location>
</feature>
<evidence type="ECO:0000256" key="13">
    <source>
        <dbReference type="NCBIfam" id="TIGR01064"/>
    </source>
</evidence>
<organism evidence="16 17">
    <name type="scientific">Ureaplasma diversum NCTC 246</name>
    <dbReference type="NCBI Taxonomy" id="1188241"/>
    <lineage>
        <taxon>Bacteria</taxon>
        <taxon>Bacillati</taxon>
        <taxon>Mycoplasmatota</taxon>
        <taxon>Mycoplasmoidales</taxon>
        <taxon>Mycoplasmoidaceae</taxon>
        <taxon>Ureaplasma</taxon>
    </lineage>
</organism>
<dbReference type="InterPro" id="IPR015793">
    <property type="entry name" value="Pyrv_Knase_brl"/>
</dbReference>
<keyword evidence="5 14" id="KW-0808">Transferase</keyword>
<dbReference type="Proteomes" id="UP000028537">
    <property type="component" value="Unassembled WGS sequence"/>
</dbReference>
<dbReference type="Gene3D" id="2.40.33.10">
    <property type="entry name" value="PK beta-barrel domain-like"/>
    <property type="match status" value="1"/>
</dbReference>
<evidence type="ECO:0000256" key="9">
    <source>
        <dbReference type="ARBA" id="ARBA00022840"/>
    </source>
</evidence>
<name>A0A084EWF6_9BACT</name>
<dbReference type="GO" id="GO:0004743">
    <property type="term" value="F:pyruvate kinase activity"/>
    <property type="evidence" value="ECO:0007669"/>
    <property type="project" value="UniProtKB-UniRule"/>
</dbReference>
<dbReference type="AlphaFoldDB" id="A0A084EWF6"/>
<proteinExistence type="inferred from homology"/>
<accession>A0A084EWF6</accession>
<keyword evidence="7" id="KW-0547">Nucleotide-binding</keyword>
<evidence type="ECO:0000256" key="12">
    <source>
        <dbReference type="ARBA" id="ARBA00023317"/>
    </source>
</evidence>
<comment type="caution">
    <text evidence="16">The sequence shown here is derived from an EMBL/GenBank/DDBJ whole genome shotgun (WGS) entry which is preliminary data.</text>
</comment>
<comment type="cofactor">
    <cofactor evidence="1">
        <name>K(+)</name>
        <dbReference type="ChEBI" id="CHEBI:29103"/>
    </cofactor>
</comment>
<gene>
    <name evidence="16" type="primary">pyk</name>
    <name evidence="16" type="ORF">UDIV_6530</name>
</gene>
<dbReference type="SUPFAM" id="SSF50800">
    <property type="entry name" value="PK beta-barrel domain-like"/>
    <property type="match status" value="1"/>
</dbReference>
<dbReference type="PRINTS" id="PR01050">
    <property type="entry name" value="PYRUVTKNASE"/>
</dbReference>
<dbReference type="RefSeq" id="WP_156021881.1">
    <property type="nucleotide sequence ID" value="NZ_JFDP01000084.1"/>
</dbReference>
<dbReference type="InterPro" id="IPR001697">
    <property type="entry name" value="Pyr_Knase"/>
</dbReference>
<dbReference type="EMBL" id="JFDP01000084">
    <property type="protein sequence ID" value="KEZ22298.1"/>
    <property type="molecule type" value="Genomic_DNA"/>
</dbReference>
<keyword evidence="17" id="KW-1185">Reference proteome</keyword>
<dbReference type="Gene3D" id="3.20.20.60">
    <property type="entry name" value="Phosphoenolpyruvate-binding domains"/>
    <property type="match status" value="1"/>
</dbReference>
<keyword evidence="6" id="KW-0479">Metal-binding</keyword>
<dbReference type="SUPFAM" id="SSF51621">
    <property type="entry name" value="Phosphoenolpyruvate/pyruvate domain"/>
    <property type="match status" value="1"/>
</dbReference>
<evidence type="ECO:0000313" key="17">
    <source>
        <dbReference type="Proteomes" id="UP000028537"/>
    </source>
</evidence>
<dbReference type="eggNOG" id="COG0469">
    <property type="taxonomic scope" value="Bacteria"/>
</dbReference>
<dbReference type="InterPro" id="IPR015806">
    <property type="entry name" value="Pyrv_Knase_insert_dom_sf"/>
</dbReference>
<dbReference type="InterPro" id="IPR015813">
    <property type="entry name" value="Pyrv/PenolPyrv_kinase-like_dom"/>
</dbReference>
<keyword evidence="12 16" id="KW-0670">Pyruvate</keyword>
<reference evidence="16 17" key="1">
    <citation type="submission" date="2014-02" db="EMBL/GenBank/DDBJ databases">
        <title>Genome sequence of Ureaplasma diversum strain 246.</title>
        <authorList>
            <person name="Sirand-Pugnet P."/>
            <person name="Breton M."/>
            <person name="Dordet-Frisoni E."/>
            <person name="Baranowski E."/>
            <person name="Barre A."/>
            <person name="Couture C."/>
            <person name="Dupuy V."/>
            <person name="Gaurivaud P."/>
            <person name="Jacob D."/>
            <person name="Lemaitre C."/>
            <person name="Manso-Silvan L."/>
            <person name="Nikolski M."/>
            <person name="Nouvel L.-X."/>
            <person name="Poumarat F."/>
            <person name="Tardy F."/>
            <person name="Thebault P."/>
            <person name="Theil S."/>
            <person name="Citti C."/>
            <person name="Thiaucourt F."/>
            <person name="Blanchard A."/>
        </authorList>
    </citation>
    <scope>NUCLEOTIDE SEQUENCE [LARGE SCALE GENOMIC DNA]</scope>
    <source>
        <strain evidence="16 17">NCTC 246</strain>
    </source>
</reference>
<evidence type="ECO:0000256" key="10">
    <source>
        <dbReference type="ARBA" id="ARBA00022842"/>
    </source>
</evidence>
<dbReference type="Pfam" id="PF00224">
    <property type="entry name" value="PK"/>
    <property type="match status" value="1"/>
</dbReference>
<keyword evidence="10 14" id="KW-0460">Magnesium</keyword>
<dbReference type="EC" id="2.7.1.40" evidence="4 13"/>
<keyword evidence="8 14" id="KW-0418">Kinase</keyword>
<dbReference type="GO" id="GO:0005524">
    <property type="term" value="F:ATP binding"/>
    <property type="evidence" value="ECO:0007669"/>
    <property type="project" value="UniProtKB-KW"/>
</dbReference>
<evidence type="ECO:0000256" key="2">
    <source>
        <dbReference type="ARBA" id="ARBA00004997"/>
    </source>
</evidence>
<dbReference type="OrthoDB" id="9812123at2"/>
<dbReference type="UniPathway" id="UPA00109">
    <property type="reaction ID" value="UER00188"/>
</dbReference>
<dbReference type="PANTHER" id="PTHR11817">
    <property type="entry name" value="PYRUVATE KINASE"/>
    <property type="match status" value="1"/>
</dbReference>
<sequence>MTTIFSKTRIIATVGPAIMKEFHSWEEFKSEENKKAADEAADTIKNLIYSGVNIFRINLSHNSASSNIFWVELIRQVAKEVATKVDILFDTKGPEIRISELEKPMLIQKDSEIKIYCTRTIIGANNEFSVSDASGEYNMAFDTKEDDRIFIDDGKLVLKVKESNQNAGVIYAIAQNSHTITTNKRINLPDCKSYSIPFLSKKDEEDIKLALKMKIPYIALSFLSNIKQLNEVKKLIKQISPKSNTLLIPKIETQEAINNIQEIVDKSDGVMIARGDLGLEVDYAKIPKYQELIINTCNDKQKYVIVATQMLDSLERSLMPTRAEVSDVYYATRSKVSSLMLSGETAAGVNPVNAVQVMKKIILEVEATNYELNFLQKDLNLLEQGREQKKAILELSSTKTTKHKVLIVNTINPDPKTLIEISKIDIGLTIIFVIPKESTVPLLQRGCNVVYREHPIKTKEEVAQLLFKKVDEIEPIVIYL</sequence>
<evidence type="ECO:0000256" key="1">
    <source>
        <dbReference type="ARBA" id="ARBA00001958"/>
    </source>
</evidence>
<evidence type="ECO:0000256" key="4">
    <source>
        <dbReference type="ARBA" id="ARBA00012142"/>
    </source>
</evidence>
<keyword evidence="11 14" id="KW-0324">Glycolysis</keyword>
<dbReference type="NCBIfam" id="TIGR01064">
    <property type="entry name" value="pyruv_kin"/>
    <property type="match status" value="1"/>
</dbReference>
<evidence type="ECO:0000256" key="3">
    <source>
        <dbReference type="ARBA" id="ARBA00008663"/>
    </source>
</evidence>
<evidence type="ECO:0000256" key="7">
    <source>
        <dbReference type="ARBA" id="ARBA00022741"/>
    </source>
</evidence>
<evidence type="ECO:0000256" key="5">
    <source>
        <dbReference type="ARBA" id="ARBA00022679"/>
    </source>
</evidence>
<comment type="similarity">
    <text evidence="3 14">Belongs to the pyruvate kinase family.</text>
</comment>
<dbReference type="InterPro" id="IPR040442">
    <property type="entry name" value="Pyrv_kinase-like_dom_sf"/>
</dbReference>
<dbReference type="GO" id="GO:0016301">
    <property type="term" value="F:kinase activity"/>
    <property type="evidence" value="ECO:0007669"/>
    <property type="project" value="UniProtKB-KW"/>
</dbReference>
<evidence type="ECO:0000256" key="11">
    <source>
        <dbReference type="ARBA" id="ARBA00023152"/>
    </source>
</evidence>
<evidence type="ECO:0000259" key="15">
    <source>
        <dbReference type="Pfam" id="PF00224"/>
    </source>
</evidence>
<comment type="catalytic activity">
    <reaction evidence="14">
        <text>pyruvate + ATP = phosphoenolpyruvate + ADP + H(+)</text>
        <dbReference type="Rhea" id="RHEA:18157"/>
        <dbReference type="ChEBI" id="CHEBI:15361"/>
        <dbReference type="ChEBI" id="CHEBI:15378"/>
        <dbReference type="ChEBI" id="CHEBI:30616"/>
        <dbReference type="ChEBI" id="CHEBI:58702"/>
        <dbReference type="ChEBI" id="CHEBI:456216"/>
        <dbReference type="EC" id="2.7.1.40"/>
    </reaction>
</comment>